<keyword evidence="3" id="KW-0547">Nucleotide-binding</keyword>
<evidence type="ECO:0000256" key="6">
    <source>
        <dbReference type="RuleBase" id="RU363090"/>
    </source>
</evidence>
<dbReference type="GO" id="GO:0005634">
    <property type="term" value="C:nucleus"/>
    <property type="evidence" value="ECO:0007669"/>
    <property type="project" value="TreeGrafter"/>
</dbReference>
<evidence type="ECO:0000256" key="2">
    <source>
        <dbReference type="ARBA" id="ARBA00022679"/>
    </source>
</evidence>
<feature type="region of interest" description="Disordered" evidence="7">
    <location>
        <begin position="1"/>
        <end position="26"/>
    </location>
</feature>
<evidence type="ECO:0000256" key="7">
    <source>
        <dbReference type="SAM" id="MobiDB-lite"/>
    </source>
</evidence>
<keyword evidence="5" id="KW-0067">ATP-binding</keyword>
<dbReference type="GO" id="GO:0046854">
    <property type="term" value="P:phosphatidylinositol phosphate biosynthetic process"/>
    <property type="evidence" value="ECO:0007669"/>
    <property type="project" value="TreeGrafter"/>
</dbReference>
<comment type="caution">
    <text evidence="8">The sequence shown here is derived from an EMBL/GenBank/DDBJ whole genome shotgun (WGS) entry which is preliminary data.</text>
</comment>
<comment type="similarity">
    <text evidence="1 6">Belongs to the inositol phosphokinase (IPK) family.</text>
</comment>
<accession>A0AAV2QQH2</accession>
<dbReference type="Pfam" id="PF03770">
    <property type="entry name" value="IPK"/>
    <property type="match status" value="1"/>
</dbReference>
<dbReference type="GO" id="GO:0032958">
    <property type="term" value="P:inositol phosphate biosynthetic process"/>
    <property type="evidence" value="ECO:0007669"/>
    <property type="project" value="InterPro"/>
</dbReference>
<dbReference type="PANTHER" id="PTHR12400">
    <property type="entry name" value="INOSITOL POLYPHOSPHATE KINASE"/>
    <property type="match status" value="1"/>
</dbReference>
<dbReference type="EC" id="2.7.-.-" evidence="6"/>
<dbReference type="SUPFAM" id="SSF56104">
    <property type="entry name" value="SAICAR synthase-like"/>
    <property type="match status" value="1"/>
</dbReference>
<reference evidence="8 9" key="1">
    <citation type="submission" date="2024-05" db="EMBL/GenBank/DDBJ databases">
        <authorList>
            <person name="Wallberg A."/>
        </authorList>
    </citation>
    <scope>NUCLEOTIDE SEQUENCE [LARGE SCALE GENOMIC DNA]</scope>
</reference>
<keyword evidence="2 6" id="KW-0808">Transferase</keyword>
<dbReference type="InterPro" id="IPR005522">
    <property type="entry name" value="IPK"/>
</dbReference>
<evidence type="ECO:0000256" key="3">
    <source>
        <dbReference type="ARBA" id="ARBA00022741"/>
    </source>
</evidence>
<dbReference type="GO" id="GO:0005524">
    <property type="term" value="F:ATP binding"/>
    <property type="evidence" value="ECO:0007669"/>
    <property type="project" value="UniProtKB-KW"/>
</dbReference>
<dbReference type="PANTHER" id="PTHR12400:SF26">
    <property type="entry name" value="KINASE"/>
    <property type="match status" value="1"/>
</dbReference>
<organism evidence="8 9">
    <name type="scientific">Meganyctiphanes norvegica</name>
    <name type="common">Northern krill</name>
    <name type="synonym">Thysanopoda norvegica</name>
    <dbReference type="NCBI Taxonomy" id="48144"/>
    <lineage>
        <taxon>Eukaryota</taxon>
        <taxon>Metazoa</taxon>
        <taxon>Ecdysozoa</taxon>
        <taxon>Arthropoda</taxon>
        <taxon>Crustacea</taxon>
        <taxon>Multicrustacea</taxon>
        <taxon>Malacostraca</taxon>
        <taxon>Eumalacostraca</taxon>
        <taxon>Eucarida</taxon>
        <taxon>Euphausiacea</taxon>
        <taxon>Euphausiidae</taxon>
        <taxon>Meganyctiphanes</taxon>
    </lineage>
</organism>
<keyword evidence="9" id="KW-1185">Reference proteome</keyword>
<gene>
    <name evidence="8" type="ORF">MNOR_LOCUS15068</name>
</gene>
<keyword evidence="4 6" id="KW-0418">Kinase</keyword>
<dbReference type="InterPro" id="IPR038286">
    <property type="entry name" value="IPK_sf"/>
</dbReference>
<evidence type="ECO:0000313" key="9">
    <source>
        <dbReference type="Proteomes" id="UP001497623"/>
    </source>
</evidence>
<feature type="compositionally biased region" description="Basic residues" evidence="7">
    <location>
        <begin position="100"/>
        <end position="118"/>
    </location>
</feature>
<evidence type="ECO:0000313" key="8">
    <source>
        <dbReference type="EMBL" id="CAL4094118.1"/>
    </source>
</evidence>
<name>A0AAV2QQH2_MEGNR</name>
<sequence length="483" mass="54998">MKAPVQMAMPVSLEESTAMPQSKSKDTQDLALVKLLLLLQVAGERKTEIEELLRGRIFPAVTDDKQQQKQNLQQKKHQQKHLQDQKEEDPEQQPQDVQIRPKRGSLKQRWRKHQLKKKLSSEDEDSQTRSSSSSFDEPVLCNGHVPLETVLGAEASSDGQSEGAEVDQKDQQDMSMLQRLALNALNLTAPASSVLLRNQRNSWVQLSGHPGSLAPAGPGTIWKKRGPDPIETIAYKALSNDPARNIVPTFYREISYQGEYFIEMRDLLYDFTDPCVMDIKMGTRTFLESEVSNTKERKDLYEKMIKVCPSAPTEKENENKALTKLRYMDFRDNMSSSRSLGFRIEALKMANTEAVTELKRVRSREDVVETMSGFLKGRDSTKRQVVERLKQIRSIFQMSPFFQNHEVIGSSILIVYDEDKAGVWMIDFAKTVPAPEGLIMNHRTPWTIGNHEEGYLTGLDNLIKVVEEVPVVKSKRLGFFRKS</sequence>
<dbReference type="GO" id="GO:0005737">
    <property type="term" value="C:cytoplasm"/>
    <property type="evidence" value="ECO:0007669"/>
    <property type="project" value="TreeGrafter"/>
</dbReference>
<dbReference type="Proteomes" id="UP001497623">
    <property type="component" value="Unassembled WGS sequence"/>
</dbReference>
<dbReference type="EMBL" id="CAXKWB010009277">
    <property type="protein sequence ID" value="CAL4094118.1"/>
    <property type="molecule type" value="Genomic_DNA"/>
</dbReference>
<dbReference type="GO" id="GO:0000828">
    <property type="term" value="F:inositol hexakisphosphate kinase activity"/>
    <property type="evidence" value="ECO:0007669"/>
    <property type="project" value="TreeGrafter"/>
</dbReference>
<evidence type="ECO:0000256" key="5">
    <source>
        <dbReference type="ARBA" id="ARBA00022840"/>
    </source>
</evidence>
<feature type="region of interest" description="Disordered" evidence="7">
    <location>
        <begin position="64"/>
        <end position="140"/>
    </location>
</feature>
<proteinExistence type="inferred from homology"/>
<evidence type="ECO:0000256" key="4">
    <source>
        <dbReference type="ARBA" id="ARBA00022777"/>
    </source>
</evidence>
<dbReference type="FunFam" id="3.30.470.160:FF:000001">
    <property type="entry name" value="Kinase"/>
    <property type="match status" value="1"/>
</dbReference>
<protein>
    <recommendedName>
        <fullName evidence="6">Kinase</fullName>
        <ecNumber evidence="6">2.7.-.-</ecNumber>
    </recommendedName>
</protein>
<evidence type="ECO:0000256" key="1">
    <source>
        <dbReference type="ARBA" id="ARBA00007374"/>
    </source>
</evidence>
<feature type="compositionally biased region" description="Low complexity" evidence="7">
    <location>
        <begin position="128"/>
        <end position="137"/>
    </location>
</feature>
<dbReference type="Gene3D" id="3.30.470.160">
    <property type="entry name" value="Inositol polyphosphate kinase"/>
    <property type="match status" value="1"/>
</dbReference>
<dbReference type="AlphaFoldDB" id="A0AAV2QQH2"/>